<evidence type="ECO:0000313" key="2">
    <source>
        <dbReference type="EMBL" id="CAE8668376.1"/>
    </source>
</evidence>
<reference evidence="2" key="1">
    <citation type="submission" date="2021-02" db="EMBL/GenBank/DDBJ databases">
        <authorList>
            <person name="Dougan E. K."/>
            <person name="Rhodes N."/>
            <person name="Thang M."/>
            <person name="Chan C."/>
        </authorList>
    </citation>
    <scope>NUCLEOTIDE SEQUENCE</scope>
</reference>
<dbReference type="AlphaFoldDB" id="A0A813J702"/>
<evidence type="ECO:0000313" key="3">
    <source>
        <dbReference type="Proteomes" id="UP000626109"/>
    </source>
</evidence>
<organism evidence="2 3">
    <name type="scientific">Polarella glacialis</name>
    <name type="common">Dinoflagellate</name>
    <dbReference type="NCBI Taxonomy" id="89957"/>
    <lineage>
        <taxon>Eukaryota</taxon>
        <taxon>Sar</taxon>
        <taxon>Alveolata</taxon>
        <taxon>Dinophyceae</taxon>
        <taxon>Suessiales</taxon>
        <taxon>Suessiaceae</taxon>
        <taxon>Polarella</taxon>
    </lineage>
</organism>
<comment type="caution">
    <text evidence="2">The sequence shown here is derived from an EMBL/GenBank/DDBJ whole genome shotgun (WGS) entry which is preliminary data.</text>
</comment>
<dbReference type="Proteomes" id="UP000626109">
    <property type="component" value="Unassembled WGS sequence"/>
</dbReference>
<proteinExistence type="predicted"/>
<accession>A0A813J702</accession>
<dbReference type="EMBL" id="CAJNNW010021717">
    <property type="protein sequence ID" value="CAE8668376.1"/>
    <property type="molecule type" value="Genomic_DNA"/>
</dbReference>
<protein>
    <submittedName>
        <fullName evidence="2">Uncharacterized protein</fullName>
    </submittedName>
</protein>
<sequence length="359" mass="39915">MLYCMWLWQLMVAIWLAAYLDGALVSNSAGNGKRSTFQLPAKDSLRRQLQQHGGQGFDRQVLFSLGGGAPTVNGHLTKGAKDLQVLGLMKVSNLACACREDSLSHFSQEASVQKEYHDMPIDGYELHVQEVASCCSPKDFEVTHRLNDRHFGTAEQTRISLRMPLFRPLWNTSPRGHALSVDVELPPRSVDAVLQSWGLEGCDDVPMIALPYPAAFLILKKSWQKILLLLRWHWQLNNHMIHSGKRRCLGPISEWPPMDSSIWTFKGYHSSRSICIAPITGDALALINDRLRMWSPAIITAHGEQAGADLREMVGRIDSWAHLLDQLAGCSKQSIGGHGHGKGNGLHSSIWLPRCGSSE</sequence>
<evidence type="ECO:0000256" key="1">
    <source>
        <dbReference type="SAM" id="SignalP"/>
    </source>
</evidence>
<feature type="signal peptide" evidence="1">
    <location>
        <begin position="1"/>
        <end position="22"/>
    </location>
</feature>
<feature type="chain" id="PRO_5033033435" evidence="1">
    <location>
        <begin position="23"/>
        <end position="359"/>
    </location>
</feature>
<gene>
    <name evidence="2" type="ORF">PGLA2088_LOCUS16902</name>
</gene>
<keyword evidence="1" id="KW-0732">Signal</keyword>
<name>A0A813J702_POLGL</name>